<dbReference type="EMBL" id="MDEG01000043">
    <property type="protein sequence ID" value="PPU93662.1"/>
    <property type="molecule type" value="Genomic_DNA"/>
</dbReference>
<dbReference type="GO" id="GO:0110001">
    <property type="term" value="C:toxin-antitoxin complex"/>
    <property type="evidence" value="ECO:0007669"/>
    <property type="project" value="InterPro"/>
</dbReference>
<evidence type="ECO:0000313" key="2">
    <source>
        <dbReference type="Proteomes" id="UP000238261"/>
    </source>
</evidence>
<organism evidence="1 2">
    <name type="scientific">Xanthomonas hyacinthi</name>
    <dbReference type="NCBI Taxonomy" id="56455"/>
    <lineage>
        <taxon>Bacteria</taxon>
        <taxon>Pseudomonadati</taxon>
        <taxon>Pseudomonadota</taxon>
        <taxon>Gammaproteobacteria</taxon>
        <taxon>Lysobacterales</taxon>
        <taxon>Lysobacteraceae</taxon>
        <taxon>Xanthomonas</taxon>
    </lineage>
</organism>
<dbReference type="InterPro" id="IPR021679">
    <property type="entry name" value="Toxin_endonuclease_YhaV"/>
</dbReference>
<dbReference type="RefSeq" id="WP_046980343.1">
    <property type="nucleotide sequence ID" value="NZ_CP043476.1"/>
</dbReference>
<proteinExistence type="predicted"/>
<dbReference type="Proteomes" id="UP000238261">
    <property type="component" value="Unassembled WGS sequence"/>
</dbReference>
<accession>A0A2S7ENX5</accession>
<protein>
    <submittedName>
        <fullName evidence="1">Toxin YhaV</fullName>
    </submittedName>
</protein>
<gene>
    <name evidence="1" type="ORF">XhyaCFBP1156_20625</name>
</gene>
<keyword evidence="2" id="KW-1185">Reference proteome</keyword>
<dbReference type="OrthoDB" id="515905at2"/>
<dbReference type="GO" id="GO:0004540">
    <property type="term" value="F:RNA nuclease activity"/>
    <property type="evidence" value="ECO:0007669"/>
    <property type="project" value="InterPro"/>
</dbReference>
<sequence>MMRHGWTPLFHEGLIEQLRKLQAAAERAEQNDPQGFEGNANVKLFRALSQLIMEVVPSDPARDEFRQGNTLGPAYRHWRRAKIGRRFRLFFRYDSKTKVIVFAWVNDEQTLRSSGSKSDPYAVFEKMLGRGSPPDDWTALVAASKADWQASKKP</sequence>
<comment type="caution">
    <text evidence="1">The sequence shown here is derived from an EMBL/GenBank/DDBJ whole genome shotgun (WGS) entry which is preliminary data.</text>
</comment>
<name>A0A2S7ENX5_9XANT</name>
<dbReference type="AlphaFoldDB" id="A0A2S7ENX5"/>
<dbReference type="Pfam" id="PF11663">
    <property type="entry name" value="Toxin_YhaV"/>
    <property type="match status" value="1"/>
</dbReference>
<reference evidence="2" key="1">
    <citation type="submission" date="2016-08" db="EMBL/GenBank/DDBJ databases">
        <authorList>
            <person name="Merda D."/>
            <person name="Briand M."/>
            <person name="Taghouti G."/>
            <person name="Carrere S."/>
            <person name="Gouzy J."/>
            <person name="Portier P."/>
            <person name="Jacques M.-A."/>
            <person name="Fischer-Le Saux M."/>
        </authorList>
    </citation>
    <scope>NUCLEOTIDE SEQUENCE [LARGE SCALE GENOMIC DNA]</scope>
    <source>
        <strain evidence="2">CFBP1156</strain>
    </source>
</reference>
<evidence type="ECO:0000313" key="1">
    <source>
        <dbReference type="EMBL" id="PPU93662.1"/>
    </source>
</evidence>